<sequence length="285" mass="31749">MCAAEIESVTVVNGRIKQSVAHWCFNASSESWSIEKTCQVAKELCCPAVELVDQQEWPVVKRHGLICAMTLIGMPGDPFVKGYNNPRYHSELIARSKLTIEACHEAGFPNILAFTGYKWRDAEDPTSGEISREEGADNCVAGLKAIVPYAEQRGINICMEQLNTRDDSHPMKGHPGYQGDDLDYVASIIRRVGSPRMKMLFDVFHVQIMHGDILRRLDENQDILGHVHVAGVPGRGELNNSQEINYPAVMHKLLELNYQGYVAQEFIPTGKPLEGLQEAVTLCDV</sequence>
<dbReference type="KEGG" id="bgok:Pr1d_47450"/>
<dbReference type="Proteomes" id="UP000323917">
    <property type="component" value="Chromosome"/>
</dbReference>
<evidence type="ECO:0000259" key="2">
    <source>
        <dbReference type="Pfam" id="PF01261"/>
    </source>
</evidence>
<keyword evidence="3" id="KW-0670">Pyruvate</keyword>
<accession>A0A5B9QI91</accession>
<dbReference type="OrthoDB" id="9786584at2"/>
<gene>
    <name evidence="3" type="primary">hyi_2</name>
    <name evidence="3" type="ORF">Pr1d_47450</name>
</gene>
<reference evidence="3 4" key="1">
    <citation type="submission" date="2019-08" db="EMBL/GenBank/DDBJ databases">
        <title>Deep-cultivation of Planctomycetes and their phenomic and genomic characterization uncovers novel biology.</title>
        <authorList>
            <person name="Wiegand S."/>
            <person name="Jogler M."/>
            <person name="Boedeker C."/>
            <person name="Pinto D."/>
            <person name="Vollmers J."/>
            <person name="Rivas-Marin E."/>
            <person name="Kohn T."/>
            <person name="Peeters S.H."/>
            <person name="Heuer A."/>
            <person name="Rast P."/>
            <person name="Oberbeckmann S."/>
            <person name="Bunk B."/>
            <person name="Jeske O."/>
            <person name="Meyerdierks A."/>
            <person name="Storesund J.E."/>
            <person name="Kallscheuer N."/>
            <person name="Luecker S."/>
            <person name="Lage O.M."/>
            <person name="Pohl T."/>
            <person name="Merkel B.J."/>
            <person name="Hornburger P."/>
            <person name="Mueller R.-W."/>
            <person name="Bruemmer F."/>
            <person name="Labrenz M."/>
            <person name="Spormann A.M."/>
            <person name="Op den Camp H."/>
            <person name="Overmann J."/>
            <person name="Amann R."/>
            <person name="Jetten M.S.M."/>
            <person name="Mascher T."/>
            <person name="Medema M.H."/>
            <person name="Devos D.P."/>
            <person name="Kaster A.-K."/>
            <person name="Ovreas L."/>
            <person name="Rohde M."/>
            <person name="Galperin M.Y."/>
            <person name="Jogler C."/>
        </authorList>
    </citation>
    <scope>NUCLEOTIDE SEQUENCE [LARGE SCALE GENOMIC DNA]</scope>
    <source>
        <strain evidence="3 4">Pr1d</strain>
    </source>
</reference>
<protein>
    <submittedName>
        <fullName evidence="3">Hydroxypyruvate isomerase</fullName>
        <ecNumber evidence="3">5.3.1.22</ecNumber>
    </submittedName>
</protein>
<dbReference type="InterPro" id="IPR050417">
    <property type="entry name" value="Sugar_Epim/Isomerase"/>
</dbReference>
<keyword evidence="1 3" id="KW-0413">Isomerase</keyword>
<keyword evidence="4" id="KW-1185">Reference proteome</keyword>
<evidence type="ECO:0000313" key="3">
    <source>
        <dbReference type="EMBL" id="QEG37402.1"/>
    </source>
</evidence>
<name>A0A5B9QI91_9BACT</name>
<dbReference type="PANTHER" id="PTHR43489">
    <property type="entry name" value="ISOMERASE"/>
    <property type="match status" value="1"/>
</dbReference>
<dbReference type="Pfam" id="PF01261">
    <property type="entry name" value="AP_endonuc_2"/>
    <property type="match status" value="1"/>
</dbReference>
<proteinExistence type="predicted"/>
<evidence type="ECO:0000313" key="4">
    <source>
        <dbReference type="Proteomes" id="UP000323917"/>
    </source>
</evidence>
<dbReference type="EC" id="5.3.1.22" evidence="3"/>
<dbReference type="PANTHER" id="PTHR43489:SF3">
    <property type="entry name" value="XYLOSE ISOMERASE DOMAIN PROTEIN TIM BARREL"/>
    <property type="match status" value="1"/>
</dbReference>
<feature type="domain" description="Xylose isomerase-like TIM barrel" evidence="2">
    <location>
        <begin position="61"/>
        <end position="277"/>
    </location>
</feature>
<evidence type="ECO:0000256" key="1">
    <source>
        <dbReference type="ARBA" id="ARBA00023235"/>
    </source>
</evidence>
<dbReference type="GO" id="GO:0008903">
    <property type="term" value="F:hydroxypyruvate isomerase activity"/>
    <property type="evidence" value="ECO:0007669"/>
    <property type="project" value="UniProtKB-EC"/>
</dbReference>
<dbReference type="Gene3D" id="3.20.20.150">
    <property type="entry name" value="Divalent-metal-dependent TIM barrel enzymes"/>
    <property type="match status" value="1"/>
</dbReference>
<dbReference type="AlphaFoldDB" id="A0A5B9QI91"/>
<dbReference type="InterPro" id="IPR036237">
    <property type="entry name" value="Xyl_isomerase-like_sf"/>
</dbReference>
<dbReference type="EMBL" id="CP042913">
    <property type="protein sequence ID" value="QEG37402.1"/>
    <property type="molecule type" value="Genomic_DNA"/>
</dbReference>
<organism evidence="3 4">
    <name type="scientific">Bythopirellula goksoeyrii</name>
    <dbReference type="NCBI Taxonomy" id="1400387"/>
    <lineage>
        <taxon>Bacteria</taxon>
        <taxon>Pseudomonadati</taxon>
        <taxon>Planctomycetota</taxon>
        <taxon>Planctomycetia</taxon>
        <taxon>Pirellulales</taxon>
        <taxon>Lacipirellulaceae</taxon>
        <taxon>Bythopirellula</taxon>
    </lineage>
</organism>
<dbReference type="SUPFAM" id="SSF51658">
    <property type="entry name" value="Xylose isomerase-like"/>
    <property type="match status" value="1"/>
</dbReference>
<dbReference type="InterPro" id="IPR013022">
    <property type="entry name" value="Xyl_isomerase-like_TIM-brl"/>
</dbReference>